<accession>A0ABV3VXB2</accession>
<dbReference type="EMBL" id="JBFRHK010000005">
    <property type="protein sequence ID" value="MEX3745542.1"/>
    <property type="molecule type" value="Genomic_DNA"/>
</dbReference>
<name>A0ABV3VXB2_9BACI</name>
<protein>
    <submittedName>
        <fullName evidence="1">Uncharacterized protein</fullName>
    </submittedName>
</protein>
<dbReference type="RefSeq" id="WP_368636417.1">
    <property type="nucleotide sequence ID" value="NZ_JBFRHK010000005.1"/>
</dbReference>
<evidence type="ECO:0000313" key="1">
    <source>
        <dbReference type="EMBL" id="MEX3745542.1"/>
    </source>
</evidence>
<proteinExistence type="predicted"/>
<reference evidence="1 2" key="1">
    <citation type="submission" date="2024-07" db="EMBL/GenBank/DDBJ databases">
        <title>Characterization of a bacterium isolated from hydrolysated instant sea cucumber by whole-genome sequencing and metabolomics.</title>
        <authorList>
            <person name="Luo X."/>
            <person name="Zhang Z."/>
            <person name="Zheng Z."/>
            <person name="Zhang W."/>
            <person name="Ming T."/>
            <person name="Jiao L."/>
            <person name="Su X."/>
            <person name="Kong F."/>
            <person name="Xu J."/>
        </authorList>
    </citation>
    <scope>NUCLEOTIDE SEQUENCE [LARGE SCALE GENOMIC DNA]</scope>
    <source>
        <strain evidence="1 2">XL-2024</strain>
    </source>
</reference>
<dbReference type="Proteomes" id="UP001558534">
    <property type="component" value="Unassembled WGS sequence"/>
</dbReference>
<organism evidence="1 2">
    <name type="scientific">Lysinibacillus xylanilyticus</name>
    <dbReference type="NCBI Taxonomy" id="582475"/>
    <lineage>
        <taxon>Bacteria</taxon>
        <taxon>Bacillati</taxon>
        <taxon>Bacillota</taxon>
        <taxon>Bacilli</taxon>
        <taxon>Bacillales</taxon>
        <taxon>Bacillaceae</taxon>
        <taxon>Lysinibacillus</taxon>
    </lineage>
</organism>
<sequence>MNSCNDNCTCSQCKLHGVPVSGKMKAIDACLIRHEQIEVPKNLFQVSGSRGGTGSDIIIPNTFLPIQLIDTIIPPKNSLIIKKTRFHFGDQRNRLAIDTDPIGGTYISTSNEGEETPTFVLFTNGSDLPILVTINIYFHNPANSGGDANTFRYDGWWVDFTIE</sequence>
<gene>
    <name evidence="1" type="ORF">AB1300_10380</name>
</gene>
<comment type="caution">
    <text evidence="1">The sequence shown here is derived from an EMBL/GenBank/DDBJ whole genome shotgun (WGS) entry which is preliminary data.</text>
</comment>
<evidence type="ECO:0000313" key="2">
    <source>
        <dbReference type="Proteomes" id="UP001558534"/>
    </source>
</evidence>
<keyword evidence="2" id="KW-1185">Reference proteome</keyword>